<dbReference type="SUPFAM" id="SSF51338">
    <property type="entry name" value="Composite domain of metallo-dependent hydrolases"/>
    <property type="match status" value="1"/>
</dbReference>
<dbReference type="AlphaFoldDB" id="A0ABD7M8Z4"/>
<gene>
    <name evidence="2" type="ORF">SAMN04487849_10923</name>
</gene>
<proteinExistence type="predicted"/>
<dbReference type="PANTHER" id="PTHR22642:SF2">
    <property type="entry name" value="PROTEIN LONG AFTER FAR-RED 3"/>
    <property type="match status" value="1"/>
</dbReference>
<dbReference type="InterPro" id="IPR013108">
    <property type="entry name" value="Amidohydro_3"/>
</dbReference>
<accession>A0ABD7M8Z4</accession>
<dbReference type="InterPro" id="IPR011059">
    <property type="entry name" value="Metal-dep_hydrolase_composite"/>
</dbReference>
<evidence type="ECO:0000259" key="1">
    <source>
        <dbReference type="Pfam" id="PF07969"/>
    </source>
</evidence>
<sequence length="548" mass="58237">MTGTSVDLVVTQARIHTMGERGTVESMAVQAGRVVAVGREVEELIPDARAVLDLEGATVMPGLVDVHNHHSLAGQMDLFELSFPPTASLEAVLDAVSDHAATLAAGEWVVGGSWGSGLLDALDSPDALRRLDAAGQGHPVLLKDDSKHNRWANSAAMTAAGISADSVDPDGGMILRDADGQPTGVMIEAAGAHVEKVRERLFRTTTEDLARASARGIEMLHAHGITAFQDAAASLQLMTALHELDEQGGLHAWVVTSMLANDFIFGADPLGEDIIAGRERTRSLHHRPDFIKIFLDGVPPAGTGAFLEPYLKGAGFPACHHGHTTMGPEELERWLLTTAARGISAKVHCTGDASVRMVLDAVARVRAAGHVTPRYHVAHGQFIHPDDVARFASLDVVADISPALWYPGVITQAIQTVLGEERGSRLHPNRALVDAGALVAGGSDWPVSESPNVWESVYGLVTRKDPTGRFPGELWPEQALTREEALRVYTTAGAAAMGLDDTIGSLDAGRSADFVVLSADPLTAELESIPGITAKQTWFAGRRVHETQ</sequence>
<comment type="caution">
    <text evidence="2">The sequence shown here is derived from an EMBL/GenBank/DDBJ whole genome shotgun (WGS) entry which is preliminary data.</text>
</comment>
<dbReference type="Pfam" id="PF07969">
    <property type="entry name" value="Amidohydro_3"/>
    <property type="match status" value="1"/>
</dbReference>
<dbReference type="Gene3D" id="3.10.310.70">
    <property type="match status" value="1"/>
</dbReference>
<reference evidence="2 3" key="1">
    <citation type="submission" date="2016-11" db="EMBL/GenBank/DDBJ databases">
        <authorList>
            <person name="Varghese N."/>
            <person name="Submissions S."/>
        </authorList>
    </citation>
    <scope>NUCLEOTIDE SEQUENCE [LARGE SCALE GENOMIC DNA]</scope>
    <source>
        <strain evidence="2 3">VTM4R57</strain>
    </source>
</reference>
<dbReference type="Proteomes" id="UP000184253">
    <property type="component" value="Unassembled WGS sequence"/>
</dbReference>
<organism evidence="2 3">
    <name type="scientific">Micrococcus luteus</name>
    <name type="common">Micrococcus lysodeikticus</name>
    <dbReference type="NCBI Taxonomy" id="1270"/>
    <lineage>
        <taxon>Bacteria</taxon>
        <taxon>Bacillati</taxon>
        <taxon>Actinomycetota</taxon>
        <taxon>Actinomycetes</taxon>
        <taxon>Micrococcales</taxon>
        <taxon>Micrococcaceae</taxon>
        <taxon>Micrococcus</taxon>
    </lineage>
</organism>
<name>A0ABD7M8Z4_MICLU</name>
<evidence type="ECO:0000313" key="3">
    <source>
        <dbReference type="Proteomes" id="UP000184253"/>
    </source>
</evidence>
<dbReference type="PANTHER" id="PTHR22642">
    <property type="entry name" value="IMIDAZOLONEPROPIONASE"/>
    <property type="match status" value="1"/>
</dbReference>
<dbReference type="InterPro" id="IPR032466">
    <property type="entry name" value="Metal_Hydrolase"/>
</dbReference>
<feature type="domain" description="Amidohydrolase 3" evidence="1">
    <location>
        <begin position="51"/>
        <end position="545"/>
    </location>
</feature>
<dbReference type="EMBL" id="FRCE01000009">
    <property type="protein sequence ID" value="SHL71938.1"/>
    <property type="molecule type" value="Genomic_DNA"/>
</dbReference>
<dbReference type="RefSeq" id="WP_073116987.1">
    <property type="nucleotide sequence ID" value="NZ_FRCE01000009.1"/>
</dbReference>
<dbReference type="Gene3D" id="3.20.20.140">
    <property type="entry name" value="Metal-dependent hydrolases"/>
    <property type="match status" value="1"/>
</dbReference>
<protein>
    <recommendedName>
        <fullName evidence="1">Amidohydrolase 3 domain-containing protein</fullName>
    </recommendedName>
</protein>
<dbReference type="SUPFAM" id="SSF51556">
    <property type="entry name" value="Metallo-dependent hydrolases"/>
    <property type="match status" value="1"/>
</dbReference>
<dbReference type="CDD" id="cd01300">
    <property type="entry name" value="YtcJ_like"/>
    <property type="match status" value="1"/>
</dbReference>
<dbReference type="Gene3D" id="2.30.40.10">
    <property type="entry name" value="Urease, subunit C, domain 1"/>
    <property type="match status" value="1"/>
</dbReference>
<evidence type="ECO:0000313" key="2">
    <source>
        <dbReference type="EMBL" id="SHL71938.1"/>
    </source>
</evidence>
<dbReference type="InterPro" id="IPR033932">
    <property type="entry name" value="YtcJ-like"/>
</dbReference>